<accession>Q1MZ86</accession>
<evidence type="ECO:0000313" key="12">
    <source>
        <dbReference type="EMBL" id="EAT11247.1"/>
    </source>
</evidence>
<evidence type="ECO:0000256" key="7">
    <source>
        <dbReference type="ARBA" id="ARBA00023004"/>
    </source>
</evidence>
<dbReference type="Proteomes" id="UP000004263">
    <property type="component" value="Unassembled WGS sequence"/>
</dbReference>
<name>Q1MZ86_9GAMM</name>
<keyword evidence="13" id="KW-1185">Reference proteome</keyword>
<keyword evidence="6" id="KW-0249">Electron transport</keyword>
<dbReference type="InterPro" id="IPR036909">
    <property type="entry name" value="Cyt_c-like_dom_sf"/>
</dbReference>
<feature type="binding site" description="covalent" evidence="8">
    <location>
        <position position="132"/>
    </location>
    <ligand>
        <name>heme c</name>
        <dbReference type="ChEBI" id="CHEBI:61717"/>
        <label>2</label>
    </ligand>
</feature>
<dbReference type="EMBL" id="AAQH01000020">
    <property type="protein sequence ID" value="EAT11247.1"/>
    <property type="molecule type" value="Genomic_DNA"/>
</dbReference>
<evidence type="ECO:0000256" key="4">
    <source>
        <dbReference type="ARBA" id="ARBA00022723"/>
    </source>
</evidence>
<dbReference type="PROSITE" id="PS51007">
    <property type="entry name" value="CYTC"/>
    <property type="match status" value="2"/>
</dbReference>
<evidence type="ECO:0000256" key="10">
    <source>
        <dbReference type="SAM" id="SignalP"/>
    </source>
</evidence>
<feature type="binding site" description="axial binding residue" evidence="9">
    <location>
        <position position="76"/>
    </location>
    <ligand>
        <name>heme c</name>
        <dbReference type="ChEBI" id="CHEBI:61717"/>
        <label>1</label>
    </ligand>
    <ligandPart>
        <name>Fe</name>
        <dbReference type="ChEBI" id="CHEBI:18248"/>
    </ligandPart>
</feature>
<evidence type="ECO:0000256" key="2">
    <source>
        <dbReference type="ARBA" id="ARBA00022448"/>
    </source>
</evidence>
<keyword evidence="5" id="KW-0574">Periplasm</keyword>
<proteinExistence type="predicted"/>
<dbReference type="RefSeq" id="WP_007019214.1">
    <property type="nucleotide sequence ID" value="NZ_CH724122.1"/>
</dbReference>
<gene>
    <name evidence="12" type="ORF">RED65_08324</name>
</gene>
<evidence type="ECO:0000256" key="3">
    <source>
        <dbReference type="ARBA" id="ARBA00022617"/>
    </source>
</evidence>
<dbReference type="GO" id="GO:0009055">
    <property type="term" value="F:electron transfer activity"/>
    <property type="evidence" value="ECO:0007669"/>
    <property type="project" value="InterPro"/>
</dbReference>
<dbReference type="InterPro" id="IPR009056">
    <property type="entry name" value="Cyt_c-like_dom"/>
</dbReference>
<dbReference type="PANTHER" id="PTHR33751">
    <property type="entry name" value="CBB3-TYPE CYTOCHROME C OXIDASE SUBUNIT FIXP"/>
    <property type="match status" value="1"/>
</dbReference>
<feature type="domain" description="Cytochrome c" evidence="11">
    <location>
        <begin position="108"/>
        <end position="199"/>
    </location>
</feature>
<evidence type="ECO:0000256" key="1">
    <source>
        <dbReference type="ARBA" id="ARBA00004418"/>
    </source>
</evidence>
<feature type="binding site" description="axial binding residue" evidence="9">
    <location>
        <position position="37"/>
    </location>
    <ligand>
        <name>heme c</name>
        <dbReference type="ChEBI" id="CHEBI:61717"/>
        <label>1</label>
    </ligand>
    <ligandPart>
        <name>Fe</name>
        <dbReference type="ChEBI" id="CHEBI:18248"/>
    </ligandPart>
</feature>
<dbReference type="GO" id="GO:0020037">
    <property type="term" value="F:heme binding"/>
    <property type="evidence" value="ECO:0007669"/>
    <property type="project" value="InterPro"/>
</dbReference>
<dbReference type="STRING" id="207949.RED65_08324"/>
<sequence>MKKLAISLMLSLGLVAGADAGDAAAGKKIAGACAACHGQDGNSPAPSFPKIAGLGEAYIYKQLMDFKSGERQNAIMMGQVAALSEKQMQDLAAYYNSQTRTVGYAAEDKVELGQKVYRAGNTATGVPACMACHSMDGSGMDAAGFPALGGQHADYIKSQLVMFQEDKRANDNAQVMRDIAKRMSNKEIDAVSSYIQGLHR</sequence>
<evidence type="ECO:0000256" key="8">
    <source>
        <dbReference type="PIRSR" id="PIRSR000005-1"/>
    </source>
</evidence>
<keyword evidence="3 8" id="KW-0349">Heme</keyword>
<dbReference type="HOGENOM" id="CLU_076280_2_1_6"/>
<evidence type="ECO:0000313" key="13">
    <source>
        <dbReference type="Proteomes" id="UP000004263"/>
    </source>
</evidence>
<keyword evidence="2" id="KW-0813">Transport</keyword>
<feature type="binding site" description="covalent" evidence="8">
    <location>
        <position position="36"/>
    </location>
    <ligand>
        <name>heme c</name>
        <dbReference type="ChEBI" id="CHEBI:61717"/>
        <label>1</label>
    </ligand>
</feature>
<dbReference type="OrthoDB" id="9773456at2"/>
<feature type="binding site" description="covalent" evidence="8">
    <location>
        <position position="33"/>
    </location>
    <ligand>
        <name>heme c</name>
        <dbReference type="ChEBI" id="CHEBI:61717"/>
        <label>1</label>
    </ligand>
</feature>
<dbReference type="SUPFAM" id="SSF46626">
    <property type="entry name" value="Cytochrome c"/>
    <property type="match status" value="2"/>
</dbReference>
<feature type="binding site" description="covalent" evidence="8">
    <location>
        <position position="129"/>
    </location>
    <ligand>
        <name>heme c</name>
        <dbReference type="ChEBI" id="CHEBI:61717"/>
        <label>2</label>
    </ligand>
</feature>
<keyword evidence="10" id="KW-0732">Signal</keyword>
<keyword evidence="4 9" id="KW-0479">Metal-binding</keyword>
<protein>
    <submittedName>
        <fullName evidence="12">Cytochrome c4</fullName>
    </submittedName>
</protein>
<comment type="PTM">
    <text evidence="8">Binds 2 heme c groups covalently per subunit.</text>
</comment>
<keyword evidence="7 9" id="KW-0408">Iron</keyword>
<dbReference type="Gene3D" id="1.10.760.10">
    <property type="entry name" value="Cytochrome c-like domain"/>
    <property type="match status" value="2"/>
</dbReference>
<dbReference type="InterPro" id="IPR050597">
    <property type="entry name" value="Cytochrome_c_Oxidase_Subunit"/>
</dbReference>
<dbReference type="Pfam" id="PF00034">
    <property type="entry name" value="Cytochrom_C"/>
    <property type="match status" value="2"/>
</dbReference>
<feature type="binding site" description="axial binding residue" evidence="9">
    <location>
        <position position="133"/>
    </location>
    <ligand>
        <name>heme c</name>
        <dbReference type="ChEBI" id="CHEBI:61717"/>
        <label>2</label>
    </ligand>
    <ligandPart>
        <name>Fe</name>
        <dbReference type="ChEBI" id="CHEBI:18248"/>
    </ligandPart>
</feature>
<dbReference type="PIRSF" id="PIRSF000005">
    <property type="entry name" value="Cytochrome_c4"/>
    <property type="match status" value="1"/>
</dbReference>
<feature type="signal peptide" evidence="10">
    <location>
        <begin position="1"/>
        <end position="20"/>
    </location>
</feature>
<dbReference type="GO" id="GO:0005506">
    <property type="term" value="F:iron ion binding"/>
    <property type="evidence" value="ECO:0007669"/>
    <property type="project" value="InterPro"/>
</dbReference>
<evidence type="ECO:0000259" key="11">
    <source>
        <dbReference type="PROSITE" id="PS51007"/>
    </source>
</evidence>
<feature type="binding site" description="axial binding residue" evidence="9">
    <location>
        <position position="176"/>
    </location>
    <ligand>
        <name>heme c</name>
        <dbReference type="ChEBI" id="CHEBI:61717"/>
        <label>2</label>
    </ligand>
    <ligandPart>
        <name>Fe</name>
        <dbReference type="ChEBI" id="CHEBI:18248"/>
    </ligandPart>
</feature>
<dbReference type="InterPro" id="IPR024167">
    <property type="entry name" value="Cytochrome_c4-like"/>
</dbReference>
<reference evidence="12 13" key="1">
    <citation type="submission" date="2006-03" db="EMBL/GenBank/DDBJ databases">
        <authorList>
            <person name="Pinhassi J."/>
            <person name="Pedros-Alio C."/>
            <person name="Ferriera S."/>
            <person name="Johnson J."/>
            <person name="Kravitz S."/>
            <person name="Halpern A."/>
            <person name="Remington K."/>
            <person name="Beeson K."/>
            <person name="Tran B."/>
            <person name="Rogers Y.-H."/>
            <person name="Friedman R."/>
            <person name="Venter J.C."/>
        </authorList>
    </citation>
    <scope>NUCLEOTIDE SEQUENCE [LARGE SCALE GENOMIC DNA]</scope>
    <source>
        <strain evidence="12 13">RED65</strain>
    </source>
</reference>
<organism evidence="12 13">
    <name type="scientific">Bermanella marisrubri</name>
    <dbReference type="NCBI Taxonomy" id="207949"/>
    <lineage>
        <taxon>Bacteria</taxon>
        <taxon>Pseudomonadati</taxon>
        <taxon>Pseudomonadota</taxon>
        <taxon>Gammaproteobacteria</taxon>
        <taxon>Oceanospirillales</taxon>
        <taxon>Oceanospirillaceae</taxon>
        <taxon>Bermanella</taxon>
    </lineage>
</organism>
<comment type="caution">
    <text evidence="12">The sequence shown here is derived from an EMBL/GenBank/DDBJ whole genome shotgun (WGS) entry which is preliminary data.</text>
</comment>
<evidence type="ECO:0000256" key="5">
    <source>
        <dbReference type="ARBA" id="ARBA00022764"/>
    </source>
</evidence>
<feature type="chain" id="PRO_5004194453" evidence="10">
    <location>
        <begin position="21"/>
        <end position="200"/>
    </location>
</feature>
<feature type="domain" description="Cytochrome c" evidence="11">
    <location>
        <begin position="21"/>
        <end position="99"/>
    </location>
</feature>
<dbReference type="GO" id="GO:0042597">
    <property type="term" value="C:periplasmic space"/>
    <property type="evidence" value="ECO:0007669"/>
    <property type="project" value="UniProtKB-SubCell"/>
</dbReference>
<evidence type="ECO:0000256" key="9">
    <source>
        <dbReference type="PIRSR" id="PIRSR000005-2"/>
    </source>
</evidence>
<comment type="subcellular location">
    <subcellularLocation>
        <location evidence="1">Periplasm</location>
    </subcellularLocation>
</comment>
<dbReference type="PANTHER" id="PTHR33751:SF9">
    <property type="entry name" value="CYTOCHROME C4"/>
    <property type="match status" value="1"/>
</dbReference>
<evidence type="ECO:0000256" key="6">
    <source>
        <dbReference type="ARBA" id="ARBA00022982"/>
    </source>
</evidence>
<dbReference type="AlphaFoldDB" id="Q1MZ86"/>